<dbReference type="InterPro" id="IPR005801">
    <property type="entry name" value="ADC_synthase"/>
</dbReference>
<dbReference type="Pfam" id="PF00425">
    <property type="entry name" value="Chorismate_bind"/>
    <property type="match status" value="1"/>
</dbReference>
<reference evidence="18 19" key="1">
    <citation type="journal article" date="2019" name="Int. J. Syst. Evol. Microbiol.">
        <title>The Global Catalogue of Microorganisms (GCM) 10K type strain sequencing project: providing services to taxonomists for standard genome sequencing and annotation.</title>
        <authorList>
            <consortium name="The Broad Institute Genomics Platform"/>
            <consortium name="The Broad Institute Genome Sequencing Center for Infectious Disease"/>
            <person name="Wu L."/>
            <person name="Ma J."/>
        </authorList>
    </citation>
    <scope>NUCLEOTIDE SEQUENCE [LARGE SCALE GENOMIC DNA]</scope>
    <source>
        <strain evidence="18 19">JCM 12389</strain>
    </source>
</reference>
<evidence type="ECO:0000256" key="8">
    <source>
        <dbReference type="ARBA" id="ARBA00022723"/>
    </source>
</evidence>
<evidence type="ECO:0000256" key="12">
    <source>
        <dbReference type="ARBA" id="ARBA00023239"/>
    </source>
</evidence>
<keyword evidence="12 15" id="KW-0456">Lyase</keyword>
<evidence type="ECO:0000313" key="18">
    <source>
        <dbReference type="EMBL" id="GAA0498680.1"/>
    </source>
</evidence>
<dbReference type="InterPro" id="IPR015890">
    <property type="entry name" value="Chorismate_C"/>
</dbReference>
<evidence type="ECO:0000256" key="9">
    <source>
        <dbReference type="ARBA" id="ARBA00022822"/>
    </source>
</evidence>
<keyword evidence="19" id="KW-1185">Reference proteome</keyword>
<proteinExistence type="inferred from homology"/>
<dbReference type="RefSeq" id="WP_343842141.1">
    <property type="nucleotide sequence ID" value="NZ_BAAADO010000005.1"/>
</dbReference>
<dbReference type="NCBIfam" id="TIGR00564">
    <property type="entry name" value="trpE_most"/>
    <property type="match status" value="1"/>
</dbReference>
<gene>
    <name evidence="15 18" type="primary">trpE</name>
    <name evidence="18" type="ORF">GCM10008986_27270</name>
</gene>
<comment type="catalytic activity">
    <reaction evidence="14 15">
        <text>chorismate + L-glutamine = anthranilate + pyruvate + L-glutamate + H(+)</text>
        <dbReference type="Rhea" id="RHEA:21732"/>
        <dbReference type="ChEBI" id="CHEBI:15361"/>
        <dbReference type="ChEBI" id="CHEBI:15378"/>
        <dbReference type="ChEBI" id="CHEBI:16567"/>
        <dbReference type="ChEBI" id="CHEBI:29748"/>
        <dbReference type="ChEBI" id="CHEBI:29985"/>
        <dbReference type="ChEBI" id="CHEBI:58359"/>
        <dbReference type="EC" id="4.1.3.27"/>
    </reaction>
</comment>
<evidence type="ECO:0000256" key="14">
    <source>
        <dbReference type="ARBA" id="ARBA00047683"/>
    </source>
</evidence>
<dbReference type="EC" id="4.1.3.27" evidence="5 15"/>
<dbReference type="InterPro" id="IPR006805">
    <property type="entry name" value="Anth_synth_I_N"/>
</dbReference>
<dbReference type="InterPro" id="IPR019999">
    <property type="entry name" value="Anth_synth_I-like"/>
</dbReference>
<dbReference type="PRINTS" id="PR00095">
    <property type="entry name" value="ANTSNTHASEI"/>
</dbReference>
<keyword evidence="11 15" id="KW-0057">Aromatic amino acid biosynthesis</keyword>
<organism evidence="18 19">
    <name type="scientific">Salinibacillus aidingensis</name>
    <dbReference type="NCBI Taxonomy" id="237684"/>
    <lineage>
        <taxon>Bacteria</taxon>
        <taxon>Bacillati</taxon>
        <taxon>Bacillota</taxon>
        <taxon>Bacilli</taxon>
        <taxon>Bacillales</taxon>
        <taxon>Bacillaceae</taxon>
        <taxon>Salinibacillus</taxon>
    </lineage>
</organism>
<dbReference type="Gene3D" id="3.60.120.10">
    <property type="entry name" value="Anthranilate synthase"/>
    <property type="match status" value="1"/>
</dbReference>
<keyword evidence="10 15" id="KW-0460">Magnesium</keyword>
<evidence type="ECO:0000256" key="2">
    <source>
        <dbReference type="ARBA" id="ARBA00004873"/>
    </source>
</evidence>
<evidence type="ECO:0000256" key="13">
    <source>
        <dbReference type="ARBA" id="ARBA00025634"/>
    </source>
</evidence>
<dbReference type="Pfam" id="PF04715">
    <property type="entry name" value="Anth_synt_I_N"/>
    <property type="match status" value="1"/>
</dbReference>
<evidence type="ECO:0000256" key="6">
    <source>
        <dbReference type="ARBA" id="ARBA00020653"/>
    </source>
</evidence>
<evidence type="ECO:0000256" key="7">
    <source>
        <dbReference type="ARBA" id="ARBA00022605"/>
    </source>
</evidence>
<keyword evidence="7 15" id="KW-0028">Amino-acid biosynthesis</keyword>
<evidence type="ECO:0000256" key="5">
    <source>
        <dbReference type="ARBA" id="ARBA00012266"/>
    </source>
</evidence>
<evidence type="ECO:0000256" key="4">
    <source>
        <dbReference type="ARBA" id="ARBA00011575"/>
    </source>
</evidence>
<comment type="pathway">
    <text evidence="2 15">Amino-acid biosynthesis; L-tryptophan biosynthesis; L-tryptophan from chorismate: step 1/5.</text>
</comment>
<comment type="subunit">
    <text evidence="4 15">Heterotetramer consisting of two non-identical subunits: a beta subunit (TrpG) and a large alpha subunit (TrpE).</text>
</comment>
<dbReference type="EMBL" id="BAAADO010000005">
    <property type="protein sequence ID" value="GAA0498680.1"/>
    <property type="molecule type" value="Genomic_DNA"/>
</dbReference>
<evidence type="ECO:0000313" key="19">
    <source>
        <dbReference type="Proteomes" id="UP001500880"/>
    </source>
</evidence>
<evidence type="ECO:0000256" key="11">
    <source>
        <dbReference type="ARBA" id="ARBA00023141"/>
    </source>
</evidence>
<dbReference type="SUPFAM" id="SSF56322">
    <property type="entry name" value="ADC synthase"/>
    <property type="match status" value="1"/>
</dbReference>
<dbReference type="Proteomes" id="UP001500880">
    <property type="component" value="Unassembled WGS sequence"/>
</dbReference>
<sequence length="473" mass="53229">MSTQAGASSGRKIQVKIREIKGDTLTPISIFHRLKGPKKFLLESSLKHEDAGRFSMIGSDPYLSIKGTGEKSTMQHFHQELHTTQEYNESALRLIQEQLGDIETDAPIPFHGGAVGYAGYDTVRQFEQIGKVPPDSLKMPDIHFQFYEKAVVMDHKLQKVYLVVLNLSGAQKEEGMEAELNAMEEQLKTPSQNEFQTKSIKTGDFTSNVTKQEYEEKVKRIQQHIRQGDIFQAVLSQRLQAEFYGDAFSFYRKLRTENPSPYMFYIDFEDYLILGASPESLIKVQHQQAITNPIAGTRKRGRTEEEDLNLEKDLLADEKELAEHRMLVDLGRNDIGRVSEIGSVEVSRYMEIERYQHVMHIVSEVKGQLRPDVSSLDALTACLPAGTVSGAPKIRAMQILNDLEPTKRGPYSGAVGYINVNGDLDLGLAIRTMIIKNQTAYVQAGAGVVMDSVPKNEYEETLQKAKALLEVER</sequence>
<evidence type="ECO:0000256" key="3">
    <source>
        <dbReference type="ARBA" id="ARBA00009562"/>
    </source>
</evidence>
<evidence type="ECO:0000256" key="10">
    <source>
        <dbReference type="ARBA" id="ARBA00022842"/>
    </source>
</evidence>
<name>A0ABN1BIJ5_9BACI</name>
<comment type="cofactor">
    <cofactor evidence="1 15">
        <name>Mg(2+)</name>
        <dbReference type="ChEBI" id="CHEBI:18420"/>
    </cofactor>
</comment>
<protein>
    <recommendedName>
        <fullName evidence="6 15">Anthranilate synthase component 1</fullName>
        <ecNumber evidence="5 15">4.1.3.27</ecNumber>
    </recommendedName>
</protein>
<dbReference type="PANTHER" id="PTHR11236">
    <property type="entry name" value="AMINOBENZOATE/ANTHRANILATE SYNTHASE"/>
    <property type="match status" value="1"/>
</dbReference>
<dbReference type="InterPro" id="IPR005256">
    <property type="entry name" value="Anth_synth_I_PabB"/>
</dbReference>
<feature type="domain" description="Anthranilate synthase component I N-terminal" evidence="17">
    <location>
        <begin position="23"/>
        <end position="162"/>
    </location>
</feature>
<feature type="domain" description="Chorismate-utilising enzyme C-terminal" evidence="16">
    <location>
        <begin position="211"/>
        <end position="464"/>
    </location>
</feature>
<comment type="function">
    <text evidence="13 15">Part of a heterotetrameric complex that catalyzes the two-step biosynthesis of anthranilate, an intermediate in the biosynthesis of L-tryptophan. In the first step, the glutamine-binding beta subunit (TrpG) of anthranilate synthase (AS) provides the glutamine amidotransferase activity which generates ammonia as a substrate that, along with chorismate, is used in the second step, catalyzed by the large alpha subunit of AS (TrpE) to produce anthranilate. In the absence of TrpG, TrpE can synthesize anthranilate directly from chorismate and high concentrations of ammonia.</text>
</comment>
<comment type="similarity">
    <text evidence="3 15">Belongs to the anthranilate synthase component I family.</text>
</comment>
<accession>A0ABN1BIJ5</accession>
<keyword evidence="8 15" id="KW-0479">Metal-binding</keyword>
<evidence type="ECO:0000259" key="16">
    <source>
        <dbReference type="Pfam" id="PF00425"/>
    </source>
</evidence>
<comment type="caution">
    <text evidence="18">The sequence shown here is derived from an EMBL/GenBank/DDBJ whole genome shotgun (WGS) entry which is preliminary data.</text>
</comment>
<evidence type="ECO:0000259" key="17">
    <source>
        <dbReference type="Pfam" id="PF04715"/>
    </source>
</evidence>
<dbReference type="PANTHER" id="PTHR11236:SF48">
    <property type="entry name" value="ISOCHORISMATE SYNTHASE MENF"/>
    <property type="match status" value="1"/>
</dbReference>
<evidence type="ECO:0000256" key="1">
    <source>
        <dbReference type="ARBA" id="ARBA00001946"/>
    </source>
</evidence>
<keyword evidence="9 15" id="KW-0822">Tryptophan biosynthesis</keyword>
<evidence type="ECO:0000256" key="15">
    <source>
        <dbReference type="RuleBase" id="RU364045"/>
    </source>
</evidence>